<evidence type="ECO:0000313" key="1">
    <source>
        <dbReference type="EnsemblMetazoa" id="SMAR000913-PA"/>
    </source>
</evidence>
<organism evidence="1 2">
    <name type="scientific">Strigamia maritima</name>
    <name type="common">European centipede</name>
    <name type="synonym">Geophilus maritimus</name>
    <dbReference type="NCBI Taxonomy" id="126957"/>
    <lineage>
        <taxon>Eukaryota</taxon>
        <taxon>Metazoa</taxon>
        <taxon>Ecdysozoa</taxon>
        <taxon>Arthropoda</taxon>
        <taxon>Myriapoda</taxon>
        <taxon>Chilopoda</taxon>
        <taxon>Pleurostigmophora</taxon>
        <taxon>Geophilomorpha</taxon>
        <taxon>Linotaeniidae</taxon>
        <taxon>Strigamia</taxon>
    </lineage>
</organism>
<dbReference type="AlphaFoldDB" id="T1IJ56"/>
<reference evidence="1" key="2">
    <citation type="submission" date="2015-02" db="UniProtKB">
        <authorList>
            <consortium name="EnsemblMetazoa"/>
        </authorList>
    </citation>
    <scope>IDENTIFICATION</scope>
</reference>
<name>T1IJ56_STRMM</name>
<sequence>MDDVDAIVCFNYGWIRYDRGQGYALKIWKLYMCAVAMRYANNCTYITLVKFEIESRKESIPGNDIKFDLDTLMRNKEFREKMLRAVKREKQMEYFAVMLLFHEWTPYAIKRYILKLIQNLNTPIYKEKKPENDNPRI</sequence>
<dbReference type="Proteomes" id="UP000014500">
    <property type="component" value="Unassembled WGS sequence"/>
</dbReference>
<dbReference type="EnsemblMetazoa" id="SMAR000913-RA">
    <property type="protein sequence ID" value="SMAR000913-PA"/>
    <property type="gene ID" value="SMAR000913"/>
</dbReference>
<dbReference type="HOGENOM" id="CLU_1867664_0_0_1"/>
<accession>T1IJ56</accession>
<proteinExistence type="predicted"/>
<keyword evidence="2" id="KW-1185">Reference proteome</keyword>
<reference evidence="2" key="1">
    <citation type="submission" date="2011-05" db="EMBL/GenBank/DDBJ databases">
        <authorList>
            <person name="Richards S.R."/>
            <person name="Qu J."/>
            <person name="Jiang H."/>
            <person name="Jhangiani S.N."/>
            <person name="Agravi P."/>
            <person name="Goodspeed R."/>
            <person name="Gross S."/>
            <person name="Mandapat C."/>
            <person name="Jackson L."/>
            <person name="Mathew T."/>
            <person name="Pu L."/>
            <person name="Thornton R."/>
            <person name="Saada N."/>
            <person name="Wilczek-Boney K.B."/>
            <person name="Lee S."/>
            <person name="Kovar C."/>
            <person name="Wu Y."/>
            <person name="Scherer S.E."/>
            <person name="Worley K.C."/>
            <person name="Muzny D.M."/>
            <person name="Gibbs R."/>
        </authorList>
    </citation>
    <scope>NUCLEOTIDE SEQUENCE</scope>
    <source>
        <strain evidence="2">Brora</strain>
    </source>
</reference>
<protein>
    <submittedName>
        <fullName evidence="1">Uncharacterized protein</fullName>
    </submittedName>
</protein>
<evidence type="ECO:0000313" key="2">
    <source>
        <dbReference type="Proteomes" id="UP000014500"/>
    </source>
</evidence>
<dbReference type="EMBL" id="JH430223">
    <property type="status" value="NOT_ANNOTATED_CDS"/>
    <property type="molecule type" value="Genomic_DNA"/>
</dbReference>